<dbReference type="Proteomes" id="UP000242699">
    <property type="component" value="Unassembled WGS sequence"/>
</dbReference>
<proteinExistence type="predicted"/>
<dbReference type="AlphaFoldDB" id="A0A2T2WQT9"/>
<feature type="chain" id="PRO_5038967220" evidence="1">
    <location>
        <begin position="33"/>
        <end position="510"/>
    </location>
</feature>
<comment type="caution">
    <text evidence="2">The sequence shown here is derived from an EMBL/GenBank/DDBJ whole genome shotgun (WGS) entry which is preliminary data.</text>
</comment>
<evidence type="ECO:0000256" key="1">
    <source>
        <dbReference type="SAM" id="SignalP"/>
    </source>
</evidence>
<dbReference type="EMBL" id="PXYT01000073">
    <property type="protein sequence ID" value="PSR24597.1"/>
    <property type="molecule type" value="Genomic_DNA"/>
</dbReference>
<sequence>MNLLIRRLTALAGASLISLVGTNWGFSAAAQAATVPGPIYKLASKPTVYVERNGKLHAIASATMFYDLGYQWNQLHTVQQLPDPIGSPVQLFKLAMNPEIYLYQQGVLHWIPSAQVFDAQGYQWDNVYDVTKLPAAIGSPVQQPSVLPQNAAVMTGFPYVPASGTKTFVVDALTHNGLLESTYSGTGSVKITQNPGNLSVYNGSAWVQSGSVPVHFTHGQGTIQVKAGTSAWETMTLQPLSQNNLGGSQQIESVPNTANQVGWRVFTPQGQAVNGKNPLYESSTAQQLLLEPVNAQGHVVPGTMADGVGVMIHPSFLNYCSVTRGGCSDDIGLHYMTGGAQSFTFKNPYPVSGAPIVFKVLPSAPTSADVTQISFGTSTLPVSQQVPLNASTVNGNTATSSLQTVGQIQANTSYDIQVELFYAKGEPLTDLSVLSHLAPLGIAPKVMNASQRSTASTLSSPTEHVTIAYRTGSASNVPDVLRLHEDTLGGEGGVGPPYNGDYLFLITNAF</sequence>
<protein>
    <submittedName>
        <fullName evidence="2">Uncharacterized protein</fullName>
    </submittedName>
</protein>
<feature type="signal peptide" evidence="1">
    <location>
        <begin position="1"/>
        <end position="32"/>
    </location>
</feature>
<evidence type="ECO:0000313" key="2">
    <source>
        <dbReference type="EMBL" id="PSR24597.1"/>
    </source>
</evidence>
<organism evidence="2 3">
    <name type="scientific">Sulfobacillus benefaciens</name>
    <dbReference type="NCBI Taxonomy" id="453960"/>
    <lineage>
        <taxon>Bacteria</taxon>
        <taxon>Bacillati</taxon>
        <taxon>Bacillota</taxon>
        <taxon>Clostridia</taxon>
        <taxon>Eubacteriales</taxon>
        <taxon>Clostridiales Family XVII. Incertae Sedis</taxon>
        <taxon>Sulfobacillus</taxon>
    </lineage>
</organism>
<accession>A0A2T2WQT9</accession>
<reference evidence="2 3" key="1">
    <citation type="journal article" date="2014" name="BMC Genomics">
        <title>Comparison of environmental and isolate Sulfobacillus genomes reveals diverse carbon, sulfur, nitrogen, and hydrogen metabolisms.</title>
        <authorList>
            <person name="Justice N.B."/>
            <person name="Norman A."/>
            <person name="Brown C.T."/>
            <person name="Singh A."/>
            <person name="Thomas B.C."/>
            <person name="Banfield J.F."/>
        </authorList>
    </citation>
    <scope>NUCLEOTIDE SEQUENCE [LARGE SCALE GENOMIC DNA]</scope>
    <source>
        <strain evidence="2">AMDSBA1</strain>
    </source>
</reference>
<name>A0A2T2WQT9_9FIRM</name>
<keyword evidence="1" id="KW-0732">Signal</keyword>
<gene>
    <name evidence="2" type="ORF">C7B43_18670</name>
</gene>
<evidence type="ECO:0000313" key="3">
    <source>
        <dbReference type="Proteomes" id="UP000242699"/>
    </source>
</evidence>